<dbReference type="GO" id="GO:0008033">
    <property type="term" value="P:tRNA processing"/>
    <property type="evidence" value="ECO:0007669"/>
    <property type="project" value="UniProtKB-KW"/>
</dbReference>
<keyword evidence="1" id="KW-0819">tRNA processing</keyword>
<proteinExistence type="inferred from homology"/>
<dbReference type="AlphaFoldDB" id="A0A1X2G501"/>
<keyword evidence="2" id="KW-0479">Metal-binding</keyword>
<dbReference type="PANTHER" id="PTHR14742">
    <property type="entry name" value="RIBONUCLEASE P SUBUNIT P21"/>
    <property type="match status" value="1"/>
</dbReference>
<dbReference type="Pfam" id="PF04032">
    <property type="entry name" value="Rpr2"/>
    <property type="match status" value="1"/>
</dbReference>
<dbReference type="GO" id="GO:0005655">
    <property type="term" value="C:nucleolar ribonuclease P complex"/>
    <property type="evidence" value="ECO:0007669"/>
    <property type="project" value="TreeGrafter"/>
</dbReference>
<feature type="region of interest" description="Disordered" evidence="5">
    <location>
        <begin position="124"/>
        <end position="145"/>
    </location>
</feature>
<protein>
    <recommendedName>
        <fullName evidence="8">Rpr2-domain-containing protein</fullName>
    </recommendedName>
</protein>
<dbReference type="Proteomes" id="UP000242146">
    <property type="component" value="Unassembled WGS sequence"/>
</dbReference>
<name>A0A1X2G501_9FUNG</name>
<dbReference type="OrthoDB" id="128536at2759"/>
<evidence type="ECO:0000256" key="5">
    <source>
        <dbReference type="SAM" id="MobiDB-lite"/>
    </source>
</evidence>
<keyword evidence="3" id="KW-0862">Zinc</keyword>
<gene>
    <name evidence="6" type="ORF">DM01DRAFT_360705</name>
</gene>
<evidence type="ECO:0000256" key="3">
    <source>
        <dbReference type="ARBA" id="ARBA00022833"/>
    </source>
</evidence>
<evidence type="ECO:0000256" key="4">
    <source>
        <dbReference type="ARBA" id="ARBA00038402"/>
    </source>
</evidence>
<dbReference type="Gene3D" id="6.20.50.20">
    <property type="match status" value="1"/>
</dbReference>
<reference evidence="6 7" key="1">
    <citation type="submission" date="2016-07" db="EMBL/GenBank/DDBJ databases">
        <title>Pervasive Adenine N6-methylation of Active Genes in Fungi.</title>
        <authorList>
            <consortium name="DOE Joint Genome Institute"/>
            <person name="Mondo S.J."/>
            <person name="Dannebaum R.O."/>
            <person name="Kuo R.C."/>
            <person name="Labutti K."/>
            <person name="Haridas S."/>
            <person name="Kuo A."/>
            <person name="Salamov A."/>
            <person name="Ahrendt S.R."/>
            <person name="Lipzen A."/>
            <person name="Sullivan W."/>
            <person name="Andreopoulos W.B."/>
            <person name="Clum A."/>
            <person name="Lindquist E."/>
            <person name="Daum C."/>
            <person name="Ramamoorthy G.K."/>
            <person name="Gryganskyi A."/>
            <person name="Culley D."/>
            <person name="Magnuson J.K."/>
            <person name="James T.Y."/>
            <person name="O'Malley M.A."/>
            <person name="Stajich J.E."/>
            <person name="Spatafora J.W."/>
            <person name="Visel A."/>
            <person name="Grigoriev I.V."/>
        </authorList>
    </citation>
    <scope>NUCLEOTIDE SEQUENCE [LARGE SCALE GENOMIC DNA]</scope>
    <source>
        <strain evidence="6 7">NRRL 3301</strain>
    </source>
</reference>
<keyword evidence="7" id="KW-1185">Reference proteome</keyword>
<organism evidence="6 7">
    <name type="scientific">Hesseltinella vesiculosa</name>
    <dbReference type="NCBI Taxonomy" id="101127"/>
    <lineage>
        <taxon>Eukaryota</taxon>
        <taxon>Fungi</taxon>
        <taxon>Fungi incertae sedis</taxon>
        <taxon>Mucoromycota</taxon>
        <taxon>Mucoromycotina</taxon>
        <taxon>Mucoromycetes</taxon>
        <taxon>Mucorales</taxon>
        <taxon>Cunninghamellaceae</taxon>
        <taxon>Hesseltinella</taxon>
    </lineage>
</organism>
<evidence type="ECO:0000313" key="6">
    <source>
        <dbReference type="EMBL" id="ORX45261.1"/>
    </source>
</evidence>
<accession>A0A1X2G501</accession>
<sequence length="145" mass="16317">MSSYFCGLGENFGSRWVKQAAADTPNINLTTQKAHQASSKNAPKTDIKWQASQDLHPLARYYNTNMKKIGRRLVIRVDPHIKRSICKRCDTPLLPVATSTTRSKEDHTLCIDRPDRLLQPTQDDVDLLPTKGQPEASSVQQQQGM</sequence>
<comment type="similarity">
    <text evidence="4">Belongs to the eukaryotic/archaeal RNase P protein component 4 family.</text>
</comment>
<evidence type="ECO:0000256" key="2">
    <source>
        <dbReference type="ARBA" id="ARBA00022723"/>
    </source>
</evidence>
<dbReference type="GO" id="GO:0046872">
    <property type="term" value="F:metal ion binding"/>
    <property type="evidence" value="ECO:0007669"/>
    <property type="project" value="UniProtKB-KW"/>
</dbReference>
<comment type="caution">
    <text evidence="6">The sequence shown here is derived from an EMBL/GenBank/DDBJ whole genome shotgun (WGS) entry which is preliminary data.</text>
</comment>
<evidence type="ECO:0000256" key="1">
    <source>
        <dbReference type="ARBA" id="ARBA00022694"/>
    </source>
</evidence>
<evidence type="ECO:0000313" key="7">
    <source>
        <dbReference type="Proteomes" id="UP000242146"/>
    </source>
</evidence>
<dbReference type="InterPro" id="IPR007175">
    <property type="entry name" value="Rpr2/Snm1/Rpp21"/>
</dbReference>
<dbReference type="PANTHER" id="PTHR14742:SF0">
    <property type="entry name" value="RIBONUCLEASE P PROTEIN SUBUNIT P21"/>
    <property type="match status" value="1"/>
</dbReference>
<evidence type="ECO:0008006" key="8">
    <source>
        <dbReference type="Google" id="ProtNLM"/>
    </source>
</evidence>
<feature type="compositionally biased region" description="Polar residues" evidence="5">
    <location>
        <begin position="135"/>
        <end position="145"/>
    </location>
</feature>
<dbReference type="STRING" id="101127.A0A1X2G501"/>
<dbReference type="EMBL" id="MCGT01000043">
    <property type="protein sequence ID" value="ORX45261.1"/>
    <property type="molecule type" value="Genomic_DNA"/>
</dbReference>